<proteinExistence type="predicted"/>
<keyword evidence="4" id="KW-1185">Reference proteome</keyword>
<dbReference type="Proteomes" id="UP001140206">
    <property type="component" value="Chromosome 3"/>
</dbReference>
<dbReference type="PROSITE" id="PS50181">
    <property type="entry name" value="FBOX"/>
    <property type="match status" value="1"/>
</dbReference>
<evidence type="ECO:0000313" key="2">
    <source>
        <dbReference type="EMBL" id="KAJ4771351.1"/>
    </source>
</evidence>
<dbReference type="Pfam" id="PF24104">
    <property type="entry name" value="At5g52880_ARM"/>
    <property type="match status" value="1"/>
</dbReference>
<organism evidence="3 4">
    <name type="scientific">Rhynchospora pubera</name>
    <dbReference type="NCBI Taxonomy" id="906938"/>
    <lineage>
        <taxon>Eukaryota</taxon>
        <taxon>Viridiplantae</taxon>
        <taxon>Streptophyta</taxon>
        <taxon>Embryophyta</taxon>
        <taxon>Tracheophyta</taxon>
        <taxon>Spermatophyta</taxon>
        <taxon>Magnoliopsida</taxon>
        <taxon>Liliopsida</taxon>
        <taxon>Poales</taxon>
        <taxon>Cyperaceae</taxon>
        <taxon>Cyperoideae</taxon>
        <taxon>Rhynchosporeae</taxon>
        <taxon>Rhynchospora</taxon>
    </lineage>
</organism>
<dbReference type="Pfam" id="PF12937">
    <property type="entry name" value="F-box-like"/>
    <property type="match status" value="1"/>
</dbReference>
<comment type="caution">
    <text evidence="3">The sequence shown here is derived from an EMBL/GenBank/DDBJ whole genome shotgun (WGS) entry which is preliminary data.</text>
</comment>
<gene>
    <name evidence="3" type="ORF">LUZ62_019296</name>
    <name evidence="2" type="ORF">LUZ62_055608</name>
</gene>
<sequence length="285" mass="31799">MGSNNKRYEDLGIAAALSRPWDFPTACYELSAILRLCYSHLPKTLQSLVFQDTLLAFRTLPDIQTGYGVAAAKSLLRAVEAVLSKQKKAAAVSEFKRSVVAHSRRSKSCYDGGTLQLPLDVLVHVFSFLDMRSLVAASLVCWSWNSAANENTLWQIEYSIFFGASCIKDIETANRLDWKKAFQHKYKGELSIEAPTNRAVCRNCCSIVWLSSLSCRAPHCCAKLGKCKPKLGLISPRKVAKYTLGETLWVEVCFDSDDSDSDEPSCSQHQLPKLWAYPRFASAPR</sequence>
<dbReference type="InterPro" id="IPR057039">
    <property type="entry name" value="At5g52880_ARM"/>
</dbReference>
<accession>A0AAV8GT36</accession>
<reference evidence="3" key="1">
    <citation type="submission" date="2022-08" db="EMBL/GenBank/DDBJ databases">
        <authorList>
            <person name="Marques A."/>
        </authorList>
    </citation>
    <scope>NUCLEOTIDE SEQUENCE</scope>
    <source>
        <strain evidence="3">RhyPub2mFocal</strain>
        <tissue evidence="3">Leaves</tissue>
    </source>
</reference>
<dbReference type="Gene3D" id="1.20.1280.50">
    <property type="match status" value="1"/>
</dbReference>
<protein>
    <submittedName>
        <fullName evidence="3">F-box protein</fullName>
    </submittedName>
</protein>
<dbReference type="InterPro" id="IPR036047">
    <property type="entry name" value="F-box-like_dom_sf"/>
</dbReference>
<evidence type="ECO:0000313" key="4">
    <source>
        <dbReference type="Proteomes" id="UP001140206"/>
    </source>
</evidence>
<dbReference type="Proteomes" id="UP001140206">
    <property type="component" value="Chromosome 1"/>
</dbReference>
<dbReference type="SUPFAM" id="SSF81383">
    <property type="entry name" value="F-box domain"/>
    <property type="match status" value="1"/>
</dbReference>
<dbReference type="EMBL" id="JAMFTS010000003">
    <property type="protein sequence ID" value="KAJ4771351.1"/>
    <property type="molecule type" value="Genomic_DNA"/>
</dbReference>
<evidence type="ECO:0000313" key="3">
    <source>
        <dbReference type="EMBL" id="KAJ4806730.1"/>
    </source>
</evidence>
<dbReference type="AlphaFoldDB" id="A0AAV8GT36"/>
<dbReference type="InterPro" id="IPR001810">
    <property type="entry name" value="F-box_dom"/>
</dbReference>
<dbReference type="CDD" id="cd09917">
    <property type="entry name" value="F-box_SF"/>
    <property type="match status" value="1"/>
</dbReference>
<name>A0AAV8GT36_9POAL</name>
<dbReference type="EMBL" id="JAMFTS010000001">
    <property type="protein sequence ID" value="KAJ4806730.1"/>
    <property type="molecule type" value="Genomic_DNA"/>
</dbReference>
<dbReference type="SMART" id="SM00256">
    <property type="entry name" value="FBOX"/>
    <property type="match status" value="1"/>
</dbReference>
<evidence type="ECO:0000259" key="1">
    <source>
        <dbReference type="PROSITE" id="PS50181"/>
    </source>
</evidence>
<dbReference type="PANTHER" id="PTHR47744">
    <property type="entry name" value="OS05G0526300 PROTEIN"/>
    <property type="match status" value="1"/>
</dbReference>
<dbReference type="PANTHER" id="PTHR47744:SF1">
    <property type="entry name" value="OS05G0526300 PROTEIN"/>
    <property type="match status" value="1"/>
</dbReference>
<feature type="domain" description="F-box" evidence="1">
    <location>
        <begin position="111"/>
        <end position="157"/>
    </location>
</feature>